<evidence type="ECO:0000313" key="15">
    <source>
        <dbReference type="Proteomes" id="UP000440367"/>
    </source>
</evidence>
<dbReference type="Proteomes" id="UP000440732">
    <property type="component" value="Unassembled WGS sequence"/>
</dbReference>
<dbReference type="AlphaFoldDB" id="A0A6A3XTQ7"/>
<dbReference type="Proteomes" id="UP000440367">
    <property type="component" value="Unassembled WGS sequence"/>
</dbReference>
<accession>A0A6A3XTQ7</accession>
<protein>
    <submittedName>
        <fullName evidence="8">Uncharacterized protein</fullName>
    </submittedName>
</protein>
<dbReference type="Proteomes" id="UP000476176">
    <property type="component" value="Unassembled WGS sequence"/>
</dbReference>
<gene>
    <name evidence="11" type="ORF">PF001_g12336</name>
    <name evidence="10" type="ORF">PF002_g11959</name>
    <name evidence="9" type="ORF">PF004_g12651</name>
    <name evidence="8" type="ORF">PF005_g12711</name>
    <name evidence="7" type="ORF">PF006_g12366</name>
    <name evidence="6" type="ORF">PF007_g11427</name>
    <name evidence="3" type="ORF">PF009_g11725</name>
    <name evidence="5" type="ORF">PF010_g12297</name>
    <name evidence="4" type="ORF">PF011_g10452</name>
</gene>
<keyword evidence="13" id="KW-1185">Reference proteome</keyword>
<dbReference type="EMBL" id="QXGA01000692">
    <property type="protein sequence ID" value="KAE9142531.1"/>
    <property type="molecule type" value="Genomic_DNA"/>
</dbReference>
<evidence type="ECO:0000313" key="4">
    <source>
        <dbReference type="EMBL" id="KAE9009039.1"/>
    </source>
</evidence>
<dbReference type="EMBL" id="QXGD01000563">
    <property type="protein sequence ID" value="KAE9233837.1"/>
    <property type="molecule type" value="Genomic_DNA"/>
</dbReference>
<dbReference type="EMBL" id="QXGB01000680">
    <property type="protein sequence ID" value="KAE9207203.1"/>
    <property type="molecule type" value="Genomic_DNA"/>
</dbReference>
<dbReference type="EMBL" id="QXGC01000730">
    <property type="protein sequence ID" value="KAE9222996.1"/>
    <property type="molecule type" value="Genomic_DNA"/>
</dbReference>
<feature type="coiled-coil region" evidence="1">
    <location>
        <begin position="232"/>
        <end position="325"/>
    </location>
</feature>
<feature type="region of interest" description="Disordered" evidence="2">
    <location>
        <begin position="68"/>
        <end position="87"/>
    </location>
</feature>
<evidence type="ECO:0000313" key="13">
    <source>
        <dbReference type="Proteomes" id="UP000433483"/>
    </source>
</evidence>
<dbReference type="OrthoDB" id="78284at2759"/>
<dbReference type="Proteomes" id="UP000437068">
    <property type="component" value="Unassembled WGS sequence"/>
</dbReference>
<evidence type="ECO:0000313" key="11">
    <source>
        <dbReference type="EMBL" id="KAE9305999.1"/>
    </source>
</evidence>
<evidence type="ECO:0000313" key="14">
    <source>
        <dbReference type="Proteomes" id="UP000437068"/>
    </source>
</evidence>
<evidence type="ECO:0000313" key="7">
    <source>
        <dbReference type="EMBL" id="KAE9142531.1"/>
    </source>
</evidence>
<dbReference type="Proteomes" id="UP000488956">
    <property type="component" value="Unassembled WGS sequence"/>
</dbReference>
<name>A0A6A3XTQ7_9STRA</name>
<evidence type="ECO:0000313" key="3">
    <source>
        <dbReference type="EMBL" id="KAE8938394.1"/>
    </source>
</evidence>
<dbReference type="EMBL" id="QXFX01000681">
    <property type="protein sequence ID" value="KAE9107353.1"/>
    <property type="molecule type" value="Genomic_DNA"/>
</dbReference>
<dbReference type="EMBL" id="QXGE01000681">
    <property type="protein sequence ID" value="KAE9305999.1"/>
    <property type="molecule type" value="Genomic_DNA"/>
</dbReference>
<evidence type="ECO:0000313" key="12">
    <source>
        <dbReference type="Proteomes" id="UP000429523"/>
    </source>
</evidence>
<evidence type="ECO:0000313" key="20">
    <source>
        <dbReference type="Proteomes" id="UP000488956"/>
    </source>
</evidence>
<keyword evidence="1" id="KW-0175">Coiled coil</keyword>
<evidence type="ECO:0000313" key="17">
    <source>
        <dbReference type="Proteomes" id="UP000441208"/>
    </source>
</evidence>
<evidence type="ECO:0000256" key="2">
    <source>
        <dbReference type="SAM" id="MobiDB-lite"/>
    </source>
</evidence>
<dbReference type="EMBL" id="QXGF01000561">
    <property type="protein sequence ID" value="KAE8938394.1"/>
    <property type="molecule type" value="Genomic_DNA"/>
</dbReference>
<evidence type="ECO:0000313" key="9">
    <source>
        <dbReference type="EMBL" id="KAE9222996.1"/>
    </source>
</evidence>
<dbReference type="EMBL" id="QXFW01000548">
    <property type="protein sequence ID" value="KAE9009039.1"/>
    <property type="molecule type" value="Genomic_DNA"/>
</dbReference>
<dbReference type="EMBL" id="QXFZ01000572">
    <property type="protein sequence ID" value="KAE9111586.1"/>
    <property type="molecule type" value="Genomic_DNA"/>
</dbReference>
<proteinExistence type="predicted"/>
<evidence type="ECO:0000256" key="1">
    <source>
        <dbReference type="SAM" id="Coils"/>
    </source>
</evidence>
<sequence length="366" mass="42315">MSALEQMSANARKQHEEDIERLVKCRLRSEIKARKAVKSTMKRAVLEARELKKELVLLWQENEELHAAAQKSPGFGKDSTSELKDDPIQRLTARNKELESNMCELQQKVSGLESPATTVIEHTTALAEKDRKIADLEDELAKIKLVADETKRKCQHMLKEKRDEAQRALQENEQLARCAKTLQSQLALLPQLKRQLELTNKKRADTAEVWQKKLEQRDQTFLREEEANKQKLAESAFQIAELTEEKLELQERLNKLEIKLRKFESNHKSELSQESQRMIQLETSMNQWHERLVATEALAKEAEQAEVVTRETREQETKLRQLTDDADAVGAQADYDLVQARGIPKAHCSTIDRMELTSNNEDERDR</sequence>
<dbReference type="Proteomes" id="UP000429523">
    <property type="component" value="Unassembled WGS sequence"/>
</dbReference>
<dbReference type="Proteomes" id="UP000460718">
    <property type="component" value="Unassembled WGS sequence"/>
</dbReference>
<evidence type="ECO:0000313" key="16">
    <source>
        <dbReference type="Proteomes" id="UP000440732"/>
    </source>
</evidence>
<comment type="caution">
    <text evidence="8">The sequence shown here is derived from an EMBL/GenBank/DDBJ whole genome shotgun (WGS) entry which is preliminary data.</text>
</comment>
<evidence type="ECO:0000313" key="10">
    <source>
        <dbReference type="EMBL" id="KAE9233837.1"/>
    </source>
</evidence>
<evidence type="ECO:0000313" key="5">
    <source>
        <dbReference type="EMBL" id="KAE9107353.1"/>
    </source>
</evidence>
<evidence type="ECO:0000313" key="18">
    <source>
        <dbReference type="Proteomes" id="UP000460718"/>
    </source>
</evidence>
<evidence type="ECO:0000313" key="19">
    <source>
        <dbReference type="Proteomes" id="UP000476176"/>
    </source>
</evidence>
<organism evidence="8 13">
    <name type="scientific">Phytophthora fragariae</name>
    <dbReference type="NCBI Taxonomy" id="53985"/>
    <lineage>
        <taxon>Eukaryota</taxon>
        <taxon>Sar</taxon>
        <taxon>Stramenopiles</taxon>
        <taxon>Oomycota</taxon>
        <taxon>Peronosporomycetes</taxon>
        <taxon>Peronosporales</taxon>
        <taxon>Peronosporaceae</taxon>
        <taxon>Phytophthora</taxon>
    </lineage>
</organism>
<evidence type="ECO:0000313" key="6">
    <source>
        <dbReference type="EMBL" id="KAE9111586.1"/>
    </source>
</evidence>
<dbReference type="Proteomes" id="UP000441208">
    <property type="component" value="Unassembled WGS sequence"/>
</dbReference>
<reference evidence="12 13" key="1">
    <citation type="submission" date="2018-08" db="EMBL/GenBank/DDBJ databases">
        <title>Genomic investigation of the strawberry pathogen Phytophthora fragariae indicates pathogenicity is determined by transcriptional variation in three key races.</title>
        <authorList>
            <person name="Adams T.M."/>
            <person name="Armitage A.D."/>
            <person name="Sobczyk M.K."/>
            <person name="Bates H.J."/>
            <person name="Dunwell J.M."/>
            <person name="Nellist C.F."/>
            <person name="Harrison R.J."/>
        </authorList>
    </citation>
    <scope>NUCLEOTIDE SEQUENCE [LARGE SCALE GENOMIC DNA]</scope>
    <source>
        <strain evidence="11 14">A4</strain>
        <strain evidence="10 15">BC-1</strain>
        <strain evidence="9 19">BC-23</strain>
        <strain evidence="8 13">NOV-27</strain>
        <strain evidence="7 16">NOV-5</strain>
        <strain evidence="6 17">NOV-71</strain>
        <strain evidence="3 12">NOV-9</strain>
        <strain evidence="5 20">ONT-3</strain>
        <strain evidence="4 18">SCRP245</strain>
    </source>
</reference>
<evidence type="ECO:0000313" key="8">
    <source>
        <dbReference type="EMBL" id="KAE9207203.1"/>
    </source>
</evidence>
<feature type="coiled-coil region" evidence="1">
    <location>
        <begin position="88"/>
        <end position="185"/>
    </location>
</feature>
<dbReference type="Proteomes" id="UP000433483">
    <property type="component" value="Unassembled WGS sequence"/>
</dbReference>